<dbReference type="GO" id="GO:0052689">
    <property type="term" value="F:carboxylic ester hydrolase activity"/>
    <property type="evidence" value="ECO:0007669"/>
    <property type="project" value="TreeGrafter"/>
</dbReference>
<dbReference type="Gene3D" id="3.40.50.1820">
    <property type="entry name" value="alpha/beta hydrolase"/>
    <property type="match status" value="1"/>
</dbReference>
<dbReference type="VEuPathDB" id="FungiDB:AMAG_15724"/>
<dbReference type="AlphaFoldDB" id="A0A0L0T9P7"/>
<dbReference type="eggNOG" id="KOG4409">
    <property type="taxonomic scope" value="Eukaryota"/>
</dbReference>
<dbReference type="STRING" id="578462.A0A0L0T9P7"/>
<gene>
    <name evidence="4" type="ORF">AMAG_15724</name>
</gene>
<dbReference type="InterPro" id="IPR000073">
    <property type="entry name" value="AB_hydrolase_1"/>
</dbReference>
<evidence type="ECO:0000313" key="5">
    <source>
        <dbReference type="Proteomes" id="UP000054350"/>
    </source>
</evidence>
<dbReference type="GO" id="GO:0055088">
    <property type="term" value="P:lipid homeostasis"/>
    <property type="evidence" value="ECO:0007669"/>
    <property type="project" value="TreeGrafter"/>
</dbReference>
<sequence length="406" mass="43467">MRRAASGLARPLLYSRRLAVPVPGLSAVIPARTMATNAPSSTTSSTAALHTSAAPQSSRTAAAAAATATAPAPTSSVTAQLARKMRGTPRASTTSSASSRADEAYRAAEAAMLAHMPSSVTWTLDRVAIPRAFWPSDSVLAKSKRCRREKAGETYEINTLHARLKGEVEKKPPLVLVHGWGGALGMWVENVEELAREYDVYAVDLLGWGGSSRPNFAKSFANTPEAAQAFFVESLDAWRTAMNLDKITLVGHSMGGFVAGSYLLRYPSHLRKLILLSPIGLRGFPTIPSSTFAQTLQFALIHRAWSMTPQRLLALLPKAQATSIAARVHARTTHIFPDPALASVFSEYVLAGARRAPGASGEAAFARLGSPFRGAGWRVPLDEELRRAVRESGVPVVLAYGAQDWN</sequence>
<dbReference type="EMBL" id="GG745372">
    <property type="protein sequence ID" value="KNE71508.1"/>
    <property type="molecule type" value="Genomic_DNA"/>
</dbReference>
<dbReference type="SUPFAM" id="SSF53474">
    <property type="entry name" value="alpha/beta-Hydrolases"/>
    <property type="match status" value="1"/>
</dbReference>
<feature type="compositionally biased region" description="Low complexity" evidence="2">
    <location>
        <begin position="36"/>
        <end position="79"/>
    </location>
</feature>
<evidence type="ECO:0000259" key="3">
    <source>
        <dbReference type="Pfam" id="PF00561"/>
    </source>
</evidence>
<dbReference type="Pfam" id="PF00561">
    <property type="entry name" value="Abhydrolase_1"/>
    <property type="match status" value="1"/>
</dbReference>
<feature type="compositionally biased region" description="Low complexity" evidence="2">
    <location>
        <begin position="90"/>
        <end position="99"/>
    </location>
</feature>
<evidence type="ECO:0000256" key="2">
    <source>
        <dbReference type="SAM" id="MobiDB-lite"/>
    </source>
</evidence>
<dbReference type="Proteomes" id="UP000054350">
    <property type="component" value="Unassembled WGS sequence"/>
</dbReference>
<dbReference type="GO" id="GO:0006654">
    <property type="term" value="P:phosphatidic acid biosynthetic process"/>
    <property type="evidence" value="ECO:0007669"/>
    <property type="project" value="TreeGrafter"/>
</dbReference>
<evidence type="ECO:0000256" key="1">
    <source>
        <dbReference type="ARBA" id="ARBA00038097"/>
    </source>
</evidence>
<dbReference type="GO" id="GO:0042171">
    <property type="term" value="F:lysophosphatidic acid acyltransferase activity"/>
    <property type="evidence" value="ECO:0007669"/>
    <property type="project" value="TreeGrafter"/>
</dbReference>
<dbReference type="OrthoDB" id="7457040at2759"/>
<dbReference type="PANTHER" id="PTHR42886:SF29">
    <property type="entry name" value="PUMMELIG, ISOFORM A"/>
    <property type="match status" value="1"/>
</dbReference>
<reference evidence="5" key="2">
    <citation type="submission" date="2009-11" db="EMBL/GenBank/DDBJ databases">
        <title>The Genome Sequence of Allomyces macrogynus strain ATCC 38327.</title>
        <authorList>
            <consortium name="The Broad Institute Genome Sequencing Platform"/>
            <person name="Russ C."/>
            <person name="Cuomo C."/>
            <person name="Shea T."/>
            <person name="Young S.K."/>
            <person name="Zeng Q."/>
            <person name="Koehrsen M."/>
            <person name="Haas B."/>
            <person name="Borodovsky M."/>
            <person name="Guigo R."/>
            <person name="Alvarado L."/>
            <person name="Berlin A."/>
            <person name="Borenstein D."/>
            <person name="Chen Z."/>
            <person name="Engels R."/>
            <person name="Freedman E."/>
            <person name="Gellesch M."/>
            <person name="Goldberg J."/>
            <person name="Griggs A."/>
            <person name="Gujja S."/>
            <person name="Heiman D."/>
            <person name="Hepburn T."/>
            <person name="Howarth C."/>
            <person name="Jen D."/>
            <person name="Larson L."/>
            <person name="Lewis B."/>
            <person name="Mehta T."/>
            <person name="Park D."/>
            <person name="Pearson M."/>
            <person name="Roberts A."/>
            <person name="Saif S."/>
            <person name="Shenoy N."/>
            <person name="Sisk P."/>
            <person name="Stolte C."/>
            <person name="Sykes S."/>
            <person name="Walk T."/>
            <person name="White J."/>
            <person name="Yandava C."/>
            <person name="Burger G."/>
            <person name="Gray M.W."/>
            <person name="Holland P.W.H."/>
            <person name="King N."/>
            <person name="Lang F.B.F."/>
            <person name="Roger A.J."/>
            <person name="Ruiz-Trillo I."/>
            <person name="Lander E."/>
            <person name="Nusbaum C."/>
        </authorList>
    </citation>
    <scope>NUCLEOTIDE SEQUENCE [LARGE SCALE GENOMIC DNA]</scope>
    <source>
        <strain evidence="5">ATCC 38327</strain>
    </source>
</reference>
<reference evidence="4 5" key="1">
    <citation type="submission" date="2009-11" db="EMBL/GenBank/DDBJ databases">
        <title>Annotation of Allomyces macrogynus ATCC 38327.</title>
        <authorList>
            <consortium name="The Broad Institute Genome Sequencing Platform"/>
            <person name="Russ C."/>
            <person name="Cuomo C."/>
            <person name="Burger G."/>
            <person name="Gray M.W."/>
            <person name="Holland P.W.H."/>
            <person name="King N."/>
            <person name="Lang F.B.F."/>
            <person name="Roger A.J."/>
            <person name="Ruiz-Trillo I."/>
            <person name="Young S.K."/>
            <person name="Zeng Q."/>
            <person name="Gargeya S."/>
            <person name="Fitzgerald M."/>
            <person name="Haas B."/>
            <person name="Abouelleil A."/>
            <person name="Alvarado L."/>
            <person name="Arachchi H.M."/>
            <person name="Berlin A."/>
            <person name="Chapman S.B."/>
            <person name="Gearin G."/>
            <person name="Goldberg J."/>
            <person name="Griggs A."/>
            <person name="Gujja S."/>
            <person name="Hansen M."/>
            <person name="Heiman D."/>
            <person name="Howarth C."/>
            <person name="Larimer J."/>
            <person name="Lui A."/>
            <person name="MacDonald P.J.P."/>
            <person name="McCowen C."/>
            <person name="Montmayeur A."/>
            <person name="Murphy C."/>
            <person name="Neiman D."/>
            <person name="Pearson M."/>
            <person name="Priest M."/>
            <person name="Roberts A."/>
            <person name="Saif S."/>
            <person name="Shea T."/>
            <person name="Sisk P."/>
            <person name="Stolte C."/>
            <person name="Sykes S."/>
            <person name="Wortman J."/>
            <person name="Nusbaum C."/>
            <person name="Birren B."/>
        </authorList>
    </citation>
    <scope>NUCLEOTIDE SEQUENCE [LARGE SCALE GENOMIC DNA]</scope>
    <source>
        <strain evidence="4 5">ATCC 38327</strain>
    </source>
</reference>
<protein>
    <recommendedName>
        <fullName evidence="3">AB hydrolase-1 domain-containing protein</fullName>
    </recommendedName>
</protein>
<name>A0A0L0T9P7_ALLM3</name>
<evidence type="ECO:0000313" key="4">
    <source>
        <dbReference type="EMBL" id="KNE71508.1"/>
    </source>
</evidence>
<proteinExistence type="inferred from homology"/>
<accession>A0A0L0T9P7</accession>
<feature type="region of interest" description="Disordered" evidence="2">
    <location>
        <begin position="36"/>
        <end position="101"/>
    </location>
</feature>
<comment type="similarity">
    <text evidence="1">Belongs to the peptidase S33 family. ABHD4/ABHD5 subfamily.</text>
</comment>
<feature type="domain" description="AB hydrolase-1" evidence="3">
    <location>
        <begin position="172"/>
        <end position="307"/>
    </location>
</feature>
<organism evidence="4 5">
    <name type="scientific">Allomyces macrogynus (strain ATCC 38327)</name>
    <name type="common">Allomyces javanicus var. macrogynus</name>
    <dbReference type="NCBI Taxonomy" id="578462"/>
    <lineage>
        <taxon>Eukaryota</taxon>
        <taxon>Fungi</taxon>
        <taxon>Fungi incertae sedis</taxon>
        <taxon>Blastocladiomycota</taxon>
        <taxon>Blastocladiomycetes</taxon>
        <taxon>Blastocladiales</taxon>
        <taxon>Blastocladiaceae</taxon>
        <taxon>Allomyces</taxon>
    </lineage>
</organism>
<dbReference type="PRINTS" id="PR00111">
    <property type="entry name" value="ABHYDROLASE"/>
</dbReference>
<dbReference type="PANTHER" id="PTHR42886">
    <property type="entry name" value="RE40534P-RELATED"/>
    <property type="match status" value="1"/>
</dbReference>
<dbReference type="InterPro" id="IPR029058">
    <property type="entry name" value="AB_hydrolase_fold"/>
</dbReference>
<keyword evidence="5" id="KW-1185">Reference proteome</keyword>